<organism evidence="4 5">
    <name type="scientific">candidate division TA06 bacterium DG_24</name>
    <dbReference type="NCBI Taxonomy" id="1703770"/>
    <lineage>
        <taxon>Bacteria</taxon>
        <taxon>Bacteria division TA06</taxon>
    </lineage>
</organism>
<evidence type="ECO:0000256" key="1">
    <source>
        <dbReference type="PROSITE-ProRule" id="PRU00339"/>
    </source>
</evidence>
<reference evidence="4 5" key="1">
    <citation type="journal article" date="2015" name="Microbiome">
        <title>Genomic resolution of linkages in carbon, nitrogen, and sulfur cycling among widespread estuary sediment bacteria.</title>
        <authorList>
            <person name="Baker B.J."/>
            <person name="Lazar C.S."/>
            <person name="Teske A.P."/>
            <person name="Dick G.J."/>
        </authorList>
    </citation>
    <scope>NUCLEOTIDE SEQUENCE [LARGE SCALE GENOMIC DNA]</scope>
    <source>
        <strain evidence="4">DG_24</strain>
    </source>
</reference>
<dbReference type="AlphaFoldDB" id="A0A0S7WR48"/>
<dbReference type="STRING" id="1703770.AMJ39_07380"/>
<dbReference type="PANTHER" id="PTHR44240:SF10">
    <property type="entry name" value="J DOMAIN-CONTAINING PROTEIN"/>
    <property type="match status" value="1"/>
</dbReference>
<dbReference type="Gene3D" id="1.25.40.10">
    <property type="entry name" value="Tetratricopeptide repeat domain"/>
    <property type="match status" value="1"/>
</dbReference>
<dbReference type="Gene3D" id="1.10.287.110">
    <property type="entry name" value="DnaJ domain"/>
    <property type="match status" value="1"/>
</dbReference>
<protein>
    <recommendedName>
        <fullName evidence="3">J domain-containing protein</fullName>
    </recommendedName>
</protein>
<feature type="domain" description="J" evidence="3">
    <location>
        <begin position="8"/>
        <end position="76"/>
    </location>
</feature>
<dbReference type="InterPro" id="IPR052276">
    <property type="entry name" value="Diphthamide-biosynth_chaperone"/>
</dbReference>
<dbReference type="PROSITE" id="PS00636">
    <property type="entry name" value="DNAJ_1"/>
    <property type="match status" value="1"/>
</dbReference>
<evidence type="ECO:0000313" key="4">
    <source>
        <dbReference type="EMBL" id="KPJ52632.1"/>
    </source>
</evidence>
<comment type="caution">
    <text evidence="4">The sequence shown here is derived from an EMBL/GenBank/DDBJ whole genome shotgun (WGS) entry which is preliminary data.</text>
</comment>
<feature type="repeat" description="TPR" evidence="1">
    <location>
        <begin position="163"/>
        <end position="196"/>
    </location>
</feature>
<proteinExistence type="predicted"/>
<dbReference type="SUPFAM" id="SSF46565">
    <property type="entry name" value="Chaperone J-domain"/>
    <property type="match status" value="1"/>
</dbReference>
<dbReference type="SUPFAM" id="SSF48452">
    <property type="entry name" value="TPR-like"/>
    <property type="match status" value="1"/>
</dbReference>
<evidence type="ECO:0000313" key="5">
    <source>
        <dbReference type="Proteomes" id="UP000052008"/>
    </source>
</evidence>
<dbReference type="Pfam" id="PF00226">
    <property type="entry name" value="DnaJ"/>
    <property type="match status" value="1"/>
</dbReference>
<dbReference type="PANTHER" id="PTHR44240">
    <property type="entry name" value="DNAJ DOMAIN (PROKARYOTIC HEAT SHOCK PROTEIN)-RELATED"/>
    <property type="match status" value="1"/>
</dbReference>
<accession>A0A0S7WR48</accession>
<dbReference type="InterPro" id="IPR019734">
    <property type="entry name" value="TPR_rpt"/>
</dbReference>
<dbReference type="InterPro" id="IPR011990">
    <property type="entry name" value="TPR-like_helical_dom_sf"/>
</dbReference>
<dbReference type="PRINTS" id="PR00625">
    <property type="entry name" value="JDOMAIN"/>
</dbReference>
<name>A0A0S7WR48_UNCT6</name>
<dbReference type="CDD" id="cd06257">
    <property type="entry name" value="DnaJ"/>
    <property type="match status" value="1"/>
</dbReference>
<dbReference type="Proteomes" id="UP000052008">
    <property type="component" value="Unassembled WGS sequence"/>
</dbReference>
<dbReference type="SMART" id="SM00028">
    <property type="entry name" value="TPR"/>
    <property type="match status" value="2"/>
</dbReference>
<dbReference type="PROSITE" id="PS50076">
    <property type="entry name" value="DNAJ_2"/>
    <property type="match status" value="1"/>
</dbReference>
<dbReference type="SMART" id="SM00271">
    <property type="entry name" value="DnaJ"/>
    <property type="match status" value="1"/>
</dbReference>
<dbReference type="PROSITE" id="PS50005">
    <property type="entry name" value="TPR"/>
    <property type="match status" value="1"/>
</dbReference>
<dbReference type="Pfam" id="PF13181">
    <property type="entry name" value="TPR_8"/>
    <property type="match status" value="1"/>
</dbReference>
<feature type="region of interest" description="Disordered" evidence="2">
    <location>
        <begin position="202"/>
        <end position="237"/>
    </location>
</feature>
<dbReference type="InterPro" id="IPR001623">
    <property type="entry name" value="DnaJ_domain"/>
</dbReference>
<feature type="compositionally biased region" description="Basic and acidic residues" evidence="2">
    <location>
        <begin position="222"/>
        <end position="237"/>
    </location>
</feature>
<dbReference type="InterPro" id="IPR018253">
    <property type="entry name" value="DnaJ_domain_CS"/>
</dbReference>
<evidence type="ECO:0000259" key="3">
    <source>
        <dbReference type="PROSITE" id="PS50076"/>
    </source>
</evidence>
<dbReference type="EMBL" id="LIZS01000049">
    <property type="protein sequence ID" value="KPJ52632.1"/>
    <property type="molecule type" value="Genomic_DNA"/>
</dbReference>
<dbReference type="InterPro" id="IPR036869">
    <property type="entry name" value="J_dom_sf"/>
</dbReference>
<sequence>MELDRSTDYYRTLGVERNATRNEIRLAYLRLAKESHPDHVPHEGNWDRANEQFARVTEAYSTLMDPEKRRRYDLSLVGGQRLESGGDDPGKIQAVNAFRQGVQSLNRGNPSRALLYFEAAVRYNESKAIYRSYYGLALARARREFKRAEEECRKAIGAEIFNPDCYVNLGLVYNLMGNKGQAQEQFHEALNWDPEHARAKTELEAAGSDKGGGILGRIFQRRTSDERRRERSGRLRE</sequence>
<keyword evidence="1" id="KW-0802">TPR repeat</keyword>
<dbReference type="Pfam" id="PF13432">
    <property type="entry name" value="TPR_16"/>
    <property type="match status" value="1"/>
</dbReference>
<evidence type="ECO:0000256" key="2">
    <source>
        <dbReference type="SAM" id="MobiDB-lite"/>
    </source>
</evidence>
<gene>
    <name evidence="4" type="ORF">AMJ39_07380</name>
</gene>